<evidence type="ECO:0000313" key="8">
    <source>
        <dbReference type="Proteomes" id="UP000295509"/>
    </source>
</evidence>
<dbReference type="InterPro" id="IPR016166">
    <property type="entry name" value="FAD-bd_PCMH"/>
</dbReference>
<dbReference type="InterPro" id="IPR012951">
    <property type="entry name" value="BBE"/>
</dbReference>
<dbReference type="Gene3D" id="3.30.465.10">
    <property type="match status" value="2"/>
</dbReference>
<keyword evidence="5" id="KW-0560">Oxidoreductase</keyword>
<name>A0A4R8LJ89_9BURK</name>
<dbReference type="Pfam" id="PF08031">
    <property type="entry name" value="BBE"/>
    <property type="match status" value="1"/>
</dbReference>
<comment type="cofactor">
    <cofactor evidence="1">
        <name>FAD</name>
        <dbReference type="ChEBI" id="CHEBI:57692"/>
    </cofactor>
</comment>
<dbReference type="SUPFAM" id="SSF56176">
    <property type="entry name" value="FAD-binding/transporter-associated domain-like"/>
    <property type="match status" value="1"/>
</dbReference>
<comment type="caution">
    <text evidence="7">The sequence shown here is derived from an EMBL/GenBank/DDBJ whole genome shotgun (WGS) entry which is preliminary data.</text>
</comment>
<dbReference type="RefSeq" id="WP_134194241.1">
    <property type="nucleotide sequence ID" value="NZ_JBHLUW010000016.1"/>
</dbReference>
<organism evidence="7 8">
    <name type="scientific">Paraburkholderia rhizosphaerae</name>
    <dbReference type="NCBI Taxonomy" id="480658"/>
    <lineage>
        <taxon>Bacteria</taxon>
        <taxon>Pseudomonadati</taxon>
        <taxon>Pseudomonadota</taxon>
        <taxon>Betaproteobacteria</taxon>
        <taxon>Burkholderiales</taxon>
        <taxon>Burkholderiaceae</taxon>
        <taxon>Paraburkholderia</taxon>
    </lineage>
</organism>
<dbReference type="AlphaFoldDB" id="A0A4R8LJ89"/>
<proteinExistence type="inferred from homology"/>
<dbReference type="GO" id="GO:0016491">
    <property type="term" value="F:oxidoreductase activity"/>
    <property type="evidence" value="ECO:0007669"/>
    <property type="project" value="UniProtKB-KW"/>
</dbReference>
<dbReference type="PANTHER" id="PTHR42973">
    <property type="entry name" value="BINDING OXIDOREDUCTASE, PUTATIVE (AFU_ORTHOLOGUE AFUA_1G17690)-RELATED"/>
    <property type="match status" value="1"/>
</dbReference>
<dbReference type="Pfam" id="PF01565">
    <property type="entry name" value="FAD_binding_4"/>
    <property type="match status" value="1"/>
</dbReference>
<dbReference type="OrthoDB" id="9775082at2"/>
<accession>A0A4R8LJ89</accession>
<dbReference type="InterPro" id="IPR050416">
    <property type="entry name" value="FAD-linked_Oxidoreductase"/>
</dbReference>
<reference evidence="7 8" key="1">
    <citation type="submission" date="2019-03" db="EMBL/GenBank/DDBJ databases">
        <title>Genomic Encyclopedia of Type Strains, Phase III (KMG-III): the genomes of soil and plant-associated and newly described type strains.</title>
        <authorList>
            <person name="Whitman W."/>
        </authorList>
    </citation>
    <scope>NUCLEOTIDE SEQUENCE [LARGE SCALE GENOMIC DNA]</scope>
    <source>
        <strain evidence="7 8">LMG 29544</strain>
    </source>
</reference>
<keyword evidence="3" id="KW-0285">Flavoprotein</keyword>
<dbReference type="EMBL" id="SORE01000017">
    <property type="protein sequence ID" value="TDY43842.1"/>
    <property type="molecule type" value="Genomic_DNA"/>
</dbReference>
<evidence type="ECO:0000256" key="2">
    <source>
        <dbReference type="ARBA" id="ARBA00005466"/>
    </source>
</evidence>
<dbReference type="InterPro" id="IPR006094">
    <property type="entry name" value="Oxid_FAD_bind_N"/>
</dbReference>
<evidence type="ECO:0000256" key="4">
    <source>
        <dbReference type="ARBA" id="ARBA00022827"/>
    </source>
</evidence>
<gene>
    <name evidence="7" type="ORF">BX592_11743</name>
</gene>
<evidence type="ECO:0000256" key="1">
    <source>
        <dbReference type="ARBA" id="ARBA00001974"/>
    </source>
</evidence>
<comment type="similarity">
    <text evidence="2">Belongs to the oxygen-dependent FAD-linked oxidoreductase family.</text>
</comment>
<dbReference type="GO" id="GO:0071949">
    <property type="term" value="F:FAD binding"/>
    <property type="evidence" value="ECO:0007669"/>
    <property type="project" value="InterPro"/>
</dbReference>
<dbReference type="PROSITE" id="PS51387">
    <property type="entry name" value="FAD_PCMH"/>
    <property type="match status" value="1"/>
</dbReference>
<evidence type="ECO:0000313" key="7">
    <source>
        <dbReference type="EMBL" id="TDY43842.1"/>
    </source>
</evidence>
<keyword evidence="4" id="KW-0274">FAD</keyword>
<keyword evidence="8" id="KW-1185">Reference proteome</keyword>
<evidence type="ECO:0000256" key="5">
    <source>
        <dbReference type="ARBA" id="ARBA00023002"/>
    </source>
</evidence>
<dbReference type="Proteomes" id="UP000295509">
    <property type="component" value="Unassembled WGS sequence"/>
</dbReference>
<dbReference type="InterPro" id="IPR036318">
    <property type="entry name" value="FAD-bd_PCMH-like_sf"/>
</dbReference>
<sequence length="617" mass="66632">MASLTRRALINATLGLAATGYVGRFGSLAAGQESTLPASRTTQRVRVADSDWPSRTEWAALNQRVGGRLLDVTSPLDVCRHAPRDAACRNIIKQLNNPYFLGDEPALTQTSGWIDAWSSTPGPYAVAAEQSNDVAEAVRFARDHRLRLVIKGGGHSYQGTSNAADSLLIWTRRMRGIRLYDAFVPLDCVGDMPPQPAVTVAAGEIWMHVYDAVTTQGGRYVQGGGCATVGVAGLVQSGGFGSFSKKFGTAAGSLLEAQVVSADGVERIVNARTDPDLFWALKGGGGGSFGVVTSVTLKTHPLPDYVGVVSAAINASSPAAFRRLIDRFLSFYAANLLNEHWGETVSMRPNSTLRISMLFQGLDREEATRVWKPFLDSLANSKADFTVIEPIQVIAIPARHLWDPAFVMKNAPGVMIGDSRRGAAPGDVFWASNQREAGQFLHGYESMWLPASLLDGSARASLSDALFEASQQWNVSLHFNKGLAGAPEEARQAARDTAMNPDVLNAFALAIIAGEGPPAFAGMPGTTIDEMAAREAAIRIREAARSLRVVAPQAGAYVSESSFFQQDWPRAYWGEHYSRLREVKRKYDPDGLFFVHQGVGSEEWDREGFTRLSPGGV</sequence>
<evidence type="ECO:0000259" key="6">
    <source>
        <dbReference type="PROSITE" id="PS51387"/>
    </source>
</evidence>
<dbReference type="InterPro" id="IPR016169">
    <property type="entry name" value="FAD-bd_PCMH_sub2"/>
</dbReference>
<feature type="domain" description="FAD-binding PCMH-type" evidence="6">
    <location>
        <begin position="117"/>
        <end position="302"/>
    </location>
</feature>
<protein>
    <submittedName>
        <fullName evidence="7">FAD/FMN-containing dehydrogenase</fullName>
    </submittedName>
</protein>
<evidence type="ECO:0000256" key="3">
    <source>
        <dbReference type="ARBA" id="ARBA00022630"/>
    </source>
</evidence>
<dbReference type="PANTHER" id="PTHR42973:SF39">
    <property type="entry name" value="FAD-BINDING PCMH-TYPE DOMAIN-CONTAINING PROTEIN"/>
    <property type="match status" value="1"/>
</dbReference>